<accession>A0A0B2W632</accession>
<feature type="region of interest" description="Disordered" evidence="1">
    <location>
        <begin position="99"/>
        <end position="118"/>
    </location>
</feature>
<feature type="compositionally biased region" description="Basic and acidic residues" evidence="1">
    <location>
        <begin position="62"/>
        <end position="83"/>
    </location>
</feature>
<dbReference type="AlphaFoldDB" id="A0A0B2W632"/>
<dbReference type="OrthoDB" id="5873802at2759"/>
<sequence length="118" mass="13311">MGEKIAKMQTELCIEQRLPRWALLEIEQAKKADATWSARKLRGKLQAVAGIRKNMRTATAEKQAHESHQVQSHGESRKLRTLEGAKRKEFLRCTSALPAAAKQQAERKGKEHESVQPA</sequence>
<feature type="compositionally biased region" description="Basic and acidic residues" evidence="1">
    <location>
        <begin position="104"/>
        <end position="118"/>
    </location>
</feature>
<evidence type="ECO:0000313" key="2">
    <source>
        <dbReference type="EMBL" id="KHN89134.1"/>
    </source>
</evidence>
<dbReference type="Proteomes" id="UP000031036">
    <property type="component" value="Unassembled WGS sequence"/>
</dbReference>
<organism evidence="2 3">
    <name type="scientific">Toxocara canis</name>
    <name type="common">Canine roundworm</name>
    <dbReference type="NCBI Taxonomy" id="6265"/>
    <lineage>
        <taxon>Eukaryota</taxon>
        <taxon>Metazoa</taxon>
        <taxon>Ecdysozoa</taxon>
        <taxon>Nematoda</taxon>
        <taxon>Chromadorea</taxon>
        <taxon>Rhabditida</taxon>
        <taxon>Spirurina</taxon>
        <taxon>Ascaridomorpha</taxon>
        <taxon>Ascaridoidea</taxon>
        <taxon>Toxocaridae</taxon>
        <taxon>Toxocara</taxon>
    </lineage>
</organism>
<name>A0A0B2W632_TOXCA</name>
<evidence type="ECO:0000313" key="3">
    <source>
        <dbReference type="Proteomes" id="UP000031036"/>
    </source>
</evidence>
<protein>
    <submittedName>
        <fullName evidence="2">Uncharacterized protein</fullName>
    </submittedName>
</protein>
<dbReference type="EMBL" id="JPKZ01000026">
    <property type="protein sequence ID" value="KHN89134.1"/>
    <property type="molecule type" value="Genomic_DNA"/>
</dbReference>
<comment type="caution">
    <text evidence="2">The sequence shown here is derived from an EMBL/GenBank/DDBJ whole genome shotgun (WGS) entry which is preliminary data.</text>
</comment>
<gene>
    <name evidence="2" type="ORF">Tcan_04092</name>
</gene>
<reference evidence="2 3" key="1">
    <citation type="submission" date="2014-11" db="EMBL/GenBank/DDBJ databases">
        <title>Genetic blueprint of the zoonotic pathogen Toxocara canis.</title>
        <authorList>
            <person name="Zhu X.-Q."/>
            <person name="Korhonen P.K."/>
            <person name="Cai H."/>
            <person name="Young N.D."/>
            <person name="Nejsum P."/>
            <person name="von Samson-Himmelstjerna G."/>
            <person name="Boag P.R."/>
            <person name="Tan P."/>
            <person name="Li Q."/>
            <person name="Min J."/>
            <person name="Yang Y."/>
            <person name="Wang X."/>
            <person name="Fang X."/>
            <person name="Hall R.S."/>
            <person name="Hofmann A."/>
            <person name="Sternberg P.W."/>
            <person name="Jex A.R."/>
            <person name="Gasser R.B."/>
        </authorList>
    </citation>
    <scope>NUCLEOTIDE SEQUENCE [LARGE SCALE GENOMIC DNA]</scope>
    <source>
        <strain evidence="2">PN_DK_2014</strain>
    </source>
</reference>
<proteinExistence type="predicted"/>
<keyword evidence="3" id="KW-1185">Reference proteome</keyword>
<feature type="region of interest" description="Disordered" evidence="1">
    <location>
        <begin position="61"/>
        <end position="83"/>
    </location>
</feature>
<evidence type="ECO:0000256" key="1">
    <source>
        <dbReference type="SAM" id="MobiDB-lite"/>
    </source>
</evidence>